<reference evidence="2" key="2">
    <citation type="submission" date="2015-01" db="EMBL/GenBank/DDBJ databases">
        <title>Evolutionary Origins and Diversification of the Mycorrhizal Mutualists.</title>
        <authorList>
            <consortium name="DOE Joint Genome Institute"/>
            <consortium name="Mycorrhizal Genomics Consortium"/>
            <person name="Kohler A."/>
            <person name="Kuo A."/>
            <person name="Nagy L.G."/>
            <person name="Floudas D."/>
            <person name="Copeland A."/>
            <person name="Barry K.W."/>
            <person name="Cichocki N."/>
            <person name="Veneault-Fourrey C."/>
            <person name="LaButti K."/>
            <person name="Lindquist E.A."/>
            <person name="Lipzen A."/>
            <person name="Lundell T."/>
            <person name="Morin E."/>
            <person name="Murat C."/>
            <person name="Riley R."/>
            <person name="Ohm R."/>
            <person name="Sun H."/>
            <person name="Tunlid A."/>
            <person name="Henrissat B."/>
            <person name="Grigoriev I.V."/>
            <person name="Hibbett D.S."/>
            <person name="Martin F."/>
        </authorList>
    </citation>
    <scope>NUCLEOTIDE SEQUENCE [LARGE SCALE GENOMIC DNA]</scope>
    <source>
        <strain evidence="2">LaAM-08-1</strain>
    </source>
</reference>
<dbReference type="STRING" id="1095629.A0A0C9XG57"/>
<sequence length="51" mass="5755">MAAAREVIAVDSLNGLFGRGLKTRILANGVQGLMFSVLWRFFLDLWNEKTK</sequence>
<dbReference type="AlphaFoldDB" id="A0A0C9XG57"/>
<dbReference type="PANTHER" id="PTHR47567:SF1">
    <property type="entry name" value="NAD-DEPENDENT EPIMERASE_DEHYDRATASE DOMAIN-CONTAINING PROTEIN"/>
    <property type="match status" value="1"/>
</dbReference>
<gene>
    <name evidence="1" type="ORF">K443DRAFT_100062</name>
</gene>
<reference evidence="1 2" key="1">
    <citation type="submission" date="2014-04" db="EMBL/GenBank/DDBJ databases">
        <authorList>
            <consortium name="DOE Joint Genome Institute"/>
            <person name="Kuo A."/>
            <person name="Kohler A."/>
            <person name="Nagy L.G."/>
            <person name="Floudas D."/>
            <person name="Copeland A."/>
            <person name="Barry K.W."/>
            <person name="Cichocki N."/>
            <person name="Veneault-Fourrey C."/>
            <person name="LaButti K."/>
            <person name="Lindquist E.A."/>
            <person name="Lipzen A."/>
            <person name="Lundell T."/>
            <person name="Morin E."/>
            <person name="Murat C."/>
            <person name="Sun H."/>
            <person name="Tunlid A."/>
            <person name="Henrissat B."/>
            <person name="Grigoriev I.V."/>
            <person name="Hibbett D.S."/>
            <person name="Martin F."/>
            <person name="Nordberg H.P."/>
            <person name="Cantor M.N."/>
            <person name="Hua S.X."/>
        </authorList>
    </citation>
    <scope>NUCLEOTIDE SEQUENCE [LARGE SCALE GENOMIC DNA]</scope>
    <source>
        <strain evidence="1 2">LaAM-08-1</strain>
    </source>
</reference>
<dbReference type="PANTHER" id="PTHR47567">
    <property type="entry name" value="MITOCHONDRIAL SUBSTRATE/SOLUTE CARRIER"/>
    <property type="match status" value="1"/>
</dbReference>
<accession>A0A0C9XG57</accession>
<organism evidence="1 2">
    <name type="scientific">Laccaria amethystina LaAM-08-1</name>
    <dbReference type="NCBI Taxonomy" id="1095629"/>
    <lineage>
        <taxon>Eukaryota</taxon>
        <taxon>Fungi</taxon>
        <taxon>Dikarya</taxon>
        <taxon>Basidiomycota</taxon>
        <taxon>Agaricomycotina</taxon>
        <taxon>Agaricomycetes</taxon>
        <taxon>Agaricomycetidae</taxon>
        <taxon>Agaricales</taxon>
        <taxon>Agaricineae</taxon>
        <taxon>Hydnangiaceae</taxon>
        <taxon>Laccaria</taxon>
    </lineage>
</organism>
<dbReference type="HOGENOM" id="CLU_3106781_0_0_1"/>
<evidence type="ECO:0000313" key="2">
    <source>
        <dbReference type="Proteomes" id="UP000054477"/>
    </source>
</evidence>
<dbReference type="EMBL" id="KN838622">
    <property type="protein sequence ID" value="KIK00564.1"/>
    <property type="molecule type" value="Genomic_DNA"/>
</dbReference>
<dbReference type="Proteomes" id="UP000054477">
    <property type="component" value="Unassembled WGS sequence"/>
</dbReference>
<evidence type="ECO:0000313" key="1">
    <source>
        <dbReference type="EMBL" id="KIK00564.1"/>
    </source>
</evidence>
<protein>
    <submittedName>
        <fullName evidence="1">Uncharacterized protein</fullName>
    </submittedName>
</protein>
<name>A0A0C9XG57_9AGAR</name>
<dbReference type="OrthoDB" id="409948at2759"/>
<keyword evidence="2" id="KW-1185">Reference proteome</keyword>
<proteinExistence type="predicted"/>